<keyword evidence="10" id="KW-1185">Reference proteome</keyword>
<dbReference type="OrthoDB" id="9805788at2"/>
<evidence type="ECO:0000256" key="5">
    <source>
        <dbReference type="ARBA" id="ARBA00022989"/>
    </source>
</evidence>
<dbReference type="Pfam" id="PF03062">
    <property type="entry name" value="MBOAT"/>
    <property type="match status" value="1"/>
</dbReference>
<feature type="transmembrane region" description="Helical" evidence="8">
    <location>
        <begin position="329"/>
        <end position="345"/>
    </location>
</feature>
<proteinExistence type="inferred from homology"/>
<dbReference type="Proteomes" id="UP000261284">
    <property type="component" value="Unassembled WGS sequence"/>
</dbReference>
<dbReference type="RefSeq" id="WP_116847588.1">
    <property type="nucleotide sequence ID" value="NZ_QTJU01000003.1"/>
</dbReference>
<feature type="transmembrane region" description="Helical" evidence="8">
    <location>
        <begin position="365"/>
        <end position="385"/>
    </location>
</feature>
<organism evidence="9 10">
    <name type="scientific">Deminuibacter soli</name>
    <dbReference type="NCBI Taxonomy" id="2291815"/>
    <lineage>
        <taxon>Bacteria</taxon>
        <taxon>Pseudomonadati</taxon>
        <taxon>Bacteroidota</taxon>
        <taxon>Chitinophagia</taxon>
        <taxon>Chitinophagales</taxon>
        <taxon>Chitinophagaceae</taxon>
        <taxon>Deminuibacter</taxon>
    </lineage>
</organism>
<keyword evidence="3 7" id="KW-1003">Cell membrane</keyword>
<protein>
    <submittedName>
        <fullName evidence="9">MBOAT family protein</fullName>
    </submittedName>
</protein>
<dbReference type="GO" id="GO:0016746">
    <property type="term" value="F:acyltransferase activity"/>
    <property type="evidence" value="ECO:0007669"/>
    <property type="project" value="UniProtKB-KW"/>
</dbReference>
<comment type="caution">
    <text evidence="9">The sequence shown here is derived from an EMBL/GenBank/DDBJ whole genome shotgun (WGS) entry which is preliminary data.</text>
</comment>
<dbReference type="InterPro" id="IPR004299">
    <property type="entry name" value="MBOAT_fam"/>
</dbReference>
<evidence type="ECO:0000256" key="6">
    <source>
        <dbReference type="ARBA" id="ARBA00023136"/>
    </source>
</evidence>
<name>A0A3E1NKD5_9BACT</name>
<feature type="transmembrane region" description="Helical" evidence="8">
    <location>
        <begin position="105"/>
        <end position="125"/>
    </location>
</feature>
<keyword evidence="7" id="KW-0012">Acyltransferase</keyword>
<evidence type="ECO:0000313" key="9">
    <source>
        <dbReference type="EMBL" id="RFM28341.1"/>
    </source>
</evidence>
<dbReference type="EMBL" id="QTJU01000003">
    <property type="protein sequence ID" value="RFM28341.1"/>
    <property type="molecule type" value="Genomic_DNA"/>
</dbReference>
<evidence type="ECO:0000256" key="7">
    <source>
        <dbReference type="PIRNR" id="PIRNR016636"/>
    </source>
</evidence>
<keyword evidence="7" id="KW-0808">Transferase</keyword>
<keyword evidence="6 7" id="KW-0472">Membrane</keyword>
<dbReference type="PANTHER" id="PTHR13285">
    <property type="entry name" value="ACYLTRANSFERASE"/>
    <property type="match status" value="1"/>
</dbReference>
<comment type="similarity">
    <text evidence="2 7">Belongs to the membrane-bound acyltransferase family.</text>
</comment>
<evidence type="ECO:0000256" key="2">
    <source>
        <dbReference type="ARBA" id="ARBA00010323"/>
    </source>
</evidence>
<dbReference type="GO" id="GO:0042121">
    <property type="term" value="P:alginic acid biosynthetic process"/>
    <property type="evidence" value="ECO:0007669"/>
    <property type="project" value="InterPro"/>
</dbReference>
<dbReference type="InterPro" id="IPR028362">
    <property type="entry name" value="AlgI"/>
</dbReference>
<feature type="transmembrane region" description="Helical" evidence="8">
    <location>
        <begin position="75"/>
        <end position="93"/>
    </location>
</feature>
<gene>
    <name evidence="9" type="ORF">DXN05_11640</name>
</gene>
<evidence type="ECO:0000256" key="8">
    <source>
        <dbReference type="SAM" id="Phobius"/>
    </source>
</evidence>
<evidence type="ECO:0000313" key="10">
    <source>
        <dbReference type="Proteomes" id="UP000261284"/>
    </source>
</evidence>
<evidence type="ECO:0000256" key="1">
    <source>
        <dbReference type="ARBA" id="ARBA00004651"/>
    </source>
</evidence>
<keyword evidence="5 8" id="KW-1133">Transmembrane helix</keyword>
<feature type="transmembrane region" description="Helical" evidence="8">
    <location>
        <begin position="29"/>
        <end position="55"/>
    </location>
</feature>
<feature type="transmembrane region" description="Helical" evidence="8">
    <location>
        <begin position="223"/>
        <end position="242"/>
    </location>
</feature>
<evidence type="ECO:0000256" key="4">
    <source>
        <dbReference type="ARBA" id="ARBA00022692"/>
    </source>
</evidence>
<comment type="subcellular location">
    <subcellularLocation>
        <location evidence="1">Cell membrane</location>
        <topology evidence="1">Multi-pass membrane protein</topology>
    </subcellularLocation>
</comment>
<feature type="transmembrane region" description="Helical" evidence="8">
    <location>
        <begin position="466"/>
        <end position="486"/>
    </location>
</feature>
<feature type="transmembrane region" description="Helical" evidence="8">
    <location>
        <begin position="6"/>
        <end position="22"/>
    </location>
</feature>
<dbReference type="PIRSF" id="PIRSF500217">
    <property type="entry name" value="AlgI"/>
    <property type="match status" value="1"/>
</dbReference>
<sequence>MLFNSFQFLLFFPVVTILYFLLPHRWRWLHLLIASCVFYAAFIPAYLLILFFTIIVDYYAGILIEGATGTRRKMWLVMSIITNVGTLAVFKYYNFFAGSINDLLVSLHITGAALPLLKLILPIGLSFHTFQAMSYTIEVYRGHHKAERHFGIYALYVMFYPQLVAGPIERPQNILYQFHEKKYFDYNNVTSGLRLMLWGLLKKVVVADRLAQITDPVFNSPHLFSPLVLLMATVFFSFQIYCDFSGYSDIALGSARVMGFKLMKNFDTPYYAKNISEFWKRWHISLSTWFRDYLYISLGGNRVSVPRWYFNLFFVFLVSGLWHGANWTFIVWGALHGFYLVFAIVTQKPRDFINEKTGLKRIPWLYNTVQMFTTYCLVTFAWIFFRANTISDAGFIARRIPHAVTDVLAMVKRGVNAQSIRDAFGYIPVYMPDVVMGLLVIAGLELAQWLQRRYHVTSLLQQKPRYVRWAVYYTCIVLIVFCGVYQNRQFIYFQF</sequence>
<dbReference type="InterPro" id="IPR024194">
    <property type="entry name" value="Ac/AlaTfrase_AlgI/DltB"/>
</dbReference>
<dbReference type="InterPro" id="IPR051085">
    <property type="entry name" value="MB_O-acyltransferase"/>
</dbReference>
<dbReference type="PIRSF" id="PIRSF016636">
    <property type="entry name" value="AlgI_DltB"/>
    <property type="match status" value="1"/>
</dbReference>
<dbReference type="AlphaFoldDB" id="A0A3E1NKD5"/>
<keyword evidence="4 8" id="KW-0812">Transmembrane</keyword>
<dbReference type="GO" id="GO:0005886">
    <property type="term" value="C:plasma membrane"/>
    <property type="evidence" value="ECO:0007669"/>
    <property type="project" value="UniProtKB-SubCell"/>
</dbReference>
<reference evidence="9 10" key="1">
    <citation type="submission" date="2018-08" db="EMBL/GenBank/DDBJ databases">
        <title>Chitinophagaceae sp. K23C18032701, a novel bacterium isolated from forest soil.</title>
        <authorList>
            <person name="Wang C."/>
        </authorList>
    </citation>
    <scope>NUCLEOTIDE SEQUENCE [LARGE SCALE GENOMIC DNA]</scope>
    <source>
        <strain evidence="9 10">K23C18032701</strain>
    </source>
</reference>
<accession>A0A3E1NKD5</accession>
<evidence type="ECO:0000256" key="3">
    <source>
        <dbReference type="ARBA" id="ARBA00022475"/>
    </source>
</evidence>
<feature type="transmembrane region" description="Helical" evidence="8">
    <location>
        <begin position="423"/>
        <end position="446"/>
    </location>
</feature>
<dbReference type="PANTHER" id="PTHR13285:SF18">
    <property type="entry name" value="PROTEIN-CYSTEINE N-PALMITOYLTRANSFERASE RASP"/>
    <property type="match status" value="1"/>
</dbReference>